<dbReference type="SFLD" id="SFLDS00003">
    <property type="entry name" value="Haloacid_Dehalogenase"/>
    <property type="match status" value="1"/>
</dbReference>
<dbReference type="Proteomes" id="UP001302806">
    <property type="component" value="Chromosome"/>
</dbReference>
<accession>A0ABY9XUW7</accession>
<sequence length="226" mass="26447">MIKAVFFDMNETLLNLSLLKIQFDKHFNDKYVLKYWFTKLLYSSSIMGIMDEYRNFGELADVALENLFFENNKPLTTETKKEILGEFRRLPAYEDVRPALNILKEKNIRVVAVSNSSLTMIKEQLMNAGIIDEFDSYYSVDNVKKYKPFIDIYQSSAKQEGLKTEDIVMVATHDWDLFGAKKAGLRTAYIKRKEEIYHPYYLQADFKSSSLPDLIQQIIDTENNRI</sequence>
<dbReference type="Pfam" id="PF00702">
    <property type="entry name" value="Hydrolase"/>
    <property type="match status" value="1"/>
</dbReference>
<protein>
    <submittedName>
        <fullName evidence="2">Haloacid dehalogenase type II</fullName>
    </submittedName>
</protein>
<reference evidence="2 3" key="1">
    <citation type="submission" date="2023-09" db="EMBL/GenBank/DDBJ databases">
        <title>Thalassobella suaedae gen. nov., sp. nov., a marine bacterium of the family Flavobacteriaceae isolated from a halophyte Suaeda japonica.</title>
        <authorList>
            <person name="Lee S.Y."/>
            <person name="Hwang C.Y."/>
        </authorList>
    </citation>
    <scope>NUCLEOTIDE SEQUENCE [LARGE SCALE GENOMIC DNA]</scope>
    <source>
        <strain evidence="2 3">HL-DH14</strain>
    </source>
</reference>
<dbReference type="EMBL" id="CP134537">
    <property type="protein sequence ID" value="WNH09747.1"/>
    <property type="molecule type" value="Genomic_DNA"/>
</dbReference>
<dbReference type="SFLD" id="SFLDG01129">
    <property type="entry name" value="C1.5:_HAD__Beta-PGM__Phosphata"/>
    <property type="match status" value="1"/>
</dbReference>
<keyword evidence="1" id="KW-0378">Hydrolase</keyword>
<dbReference type="RefSeq" id="WP_415866141.1">
    <property type="nucleotide sequence ID" value="NZ_CP134537.1"/>
</dbReference>
<dbReference type="InterPro" id="IPR023214">
    <property type="entry name" value="HAD_sf"/>
</dbReference>
<name>A0ABY9XUW7_9FLAO</name>
<dbReference type="Gene3D" id="1.10.150.240">
    <property type="entry name" value="Putative phosphatase, domain 2"/>
    <property type="match status" value="1"/>
</dbReference>
<proteinExistence type="predicted"/>
<evidence type="ECO:0000313" key="3">
    <source>
        <dbReference type="Proteomes" id="UP001302806"/>
    </source>
</evidence>
<organism evidence="2 3">
    <name type="scientific">Thalassobellus suaedae</name>
    <dbReference type="NCBI Taxonomy" id="3074124"/>
    <lineage>
        <taxon>Bacteria</taxon>
        <taxon>Pseudomonadati</taxon>
        <taxon>Bacteroidota</taxon>
        <taxon>Flavobacteriia</taxon>
        <taxon>Flavobacteriales</taxon>
        <taxon>Flavobacteriaceae</taxon>
        <taxon>Thalassobellus</taxon>
    </lineage>
</organism>
<dbReference type="PANTHER" id="PTHR43316">
    <property type="entry name" value="HYDROLASE, HALOACID DELAHOGENASE-RELATED"/>
    <property type="match status" value="1"/>
</dbReference>
<dbReference type="InterPro" id="IPR006328">
    <property type="entry name" value="2-HAD"/>
</dbReference>
<dbReference type="InterPro" id="IPR051540">
    <property type="entry name" value="S-2-haloacid_dehalogenase"/>
</dbReference>
<dbReference type="InterPro" id="IPR023198">
    <property type="entry name" value="PGP-like_dom2"/>
</dbReference>
<dbReference type="PANTHER" id="PTHR43316:SF3">
    <property type="entry name" value="HALOACID DEHALOGENASE, TYPE II (AFU_ORTHOLOGUE AFUA_2G07750)-RELATED"/>
    <property type="match status" value="1"/>
</dbReference>
<dbReference type="NCBIfam" id="TIGR01428">
    <property type="entry name" value="HAD_type_II"/>
    <property type="match status" value="1"/>
</dbReference>
<gene>
    <name evidence="2" type="ORF">RHP51_03220</name>
</gene>
<evidence type="ECO:0000313" key="2">
    <source>
        <dbReference type="EMBL" id="WNH09747.1"/>
    </source>
</evidence>
<dbReference type="Gene3D" id="3.40.50.1000">
    <property type="entry name" value="HAD superfamily/HAD-like"/>
    <property type="match status" value="1"/>
</dbReference>
<dbReference type="SUPFAM" id="SSF56784">
    <property type="entry name" value="HAD-like"/>
    <property type="match status" value="1"/>
</dbReference>
<evidence type="ECO:0000256" key="1">
    <source>
        <dbReference type="ARBA" id="ARBA00022801"/>
    </source>
</evidence>
<dbReference type="InterPro" id="IPR036412">
    <property type="entry name" value="HAD-like_sf"/>
</dbReference>